<dbReference type="GO" id="GO:0003700">
    <property type="term" value="F:DNA-binding transcription factor activity"/>
    <property type="evidence" value="ECO:0007669"/>
    <property type="project" value="InterPro"/>
</dbReference>
<protein>
    <submittedName>
        <fullName evidence="9">Uncharacterized protein</fullName>
    </submittedName>
</protein>
<keyword evidence="5" id="KW-0238">DNA-binding</keyword>
<feature type="region of interest" description="Disordered" evidence="8">
    <location>
        <begin position="229"/>
        <end position="267"/>
    </location>
</feature>
<evidence type="ECO:0000256" key="4">
    <source>
        <dbReference type="ARBA" id="ARBA00022833"/>
    </source>
</evidence>
<proteinExistence type="inferred from homology"/>
<keyword evidence="3" id="KW-0479">Metal-binding</keyword>
<dbReference type="Proteomes" id="UP000734854">
    <property type="component" value="Unassembled WGS sequence"/>
</dbReference>
<dbReference type="InterPro" id="IPR006511">
    <property type="entry name" value="SHI_C"/>
</dbReference>
<gene>
    <name evidence="9" type="ORF">ZIOFF_059168</name>
</gene>
<dbReference type="PANTHER" id="PTHR31604">
    <property type="entry name" value="PROTEIN LATERAL ROOT PRIMORDIUM 1"/>
    <property type="match status" value="1"/>
</dbReference>
<dbReference type="AlphaFoldDB" id="A0A8J5KFL6"/>
<accession>A0A8J5KFL6</accession>
<dbReference type="GO" id="GO:0045893">
    <property type="term" value="P:positive regulation of DNA-templated transcription"/>
    <property type="evidence" value="ECO:0007669"/>
    <property type="project" value="TreeGrafter"/>
</dbReference>
<dbReference type="GO" id="GO:0003677">
    <property type="term" value="F:DNA binding"/>
    <property type="evidence" value="ECO:0007669"/>
    <property type="project" value="UniProtKB-KW"/>
</dbReference>
<evidence type="ECO:0000256" key="8">
    <source>
        <dbReference type="SAM" id="MobiDB-lite"/>
    </source>
</evidence>
<comment type="similarity">
    <text evidence="2">Belongs to the SHI protein family.</text>
</comment>
<evidence type="ECO:0000256" key="3">
    <source>
        <dbReference type="ARBA" id="ARBA00022723"/>
    </source>
</evidence>
<dbReference type="InterPro" id="IPR006510">
    <property type="entry name" value="Znf_LRP1"/>
</dbReference>
<comment type="caution">
    <text evidence="9">The sequence shown here is derived from an EMBL/GenBank/DDBJ whole genome shotgun (WGS) entry which is preliminary data.</text>
</comment>
<keyword evidence="10" id="KW-1185">Reference proteome</keyword>
<dbReference type="EMBL" id="JACMSC010000016">
    <property type="protein sequence ID" value="KAG6482536.1"/>
    <property type="molecule type" value="Genomic_DNA"/>
</dbReference>
<dbReference type="Pfam" id="PF05142">
    <property type="entry name" value="DUF702"/>
    <property type="match status" value="1"/>
</dbReference>
<dbReference type="OrthoDB" id="692274at2759"/>
<dbReference type="GO" id="GO:0005634">
    <property type="term" value="C:nucleus"/>
    <property type="evidence" value="ECO:0007669"/>
    <property type="project" value="UniProtKB-SubCell"/>
</dbReference>
<evidence type="ECO:0000256" key="2">
    <source>
        <dbReference type="ARBA" id="ARBA00006911"/>
    </source>
</evidence>
<evidence type="ECO:0000256" key="6">
    <source>
        <dbReference type="ARBA" id="ARBA00023159"/>
    </source>
</evidence>
<feature type="region of interest" description="Disordered" evidence="8">
    <location>
        <begin position="1"/>
        <end position="45"/>
    </location>
</feature>
<comment type="subcellular location">
    <subcellularLocation>
        <location evidence="1">Nucleus</location>
    </subcellularLocation>
</comment>
<name>A0A8J5KFL6_ZINOF</name>
<evidence type="ECO:0000256" key="5">
    <source>
        <dbReference type="ARBA" id="ARBA00023125"/>
    </source>
</evidence>
<keyword evidence="4" id="KW-0862">Zinc</keyword>
<keyword evidence="7" id="KW-0539">Nucleus</keyword>
<evidence type="ECO:0000313" key="10">
    <source>
        <dbReference type="Proteomes" id="UP000734854"/>
    </source>
</evidence>
<feature type="compositionally biased region" description="Gly residues" evidence="8">
    <location>
        <begin position="1"/>
        <end position="17"/>
    </location>
</feature>
<feature type="compositionally biased region" description="Low complexity" evidence="8">
    <location>
        <begin position="249"/>
        <end position="267"/>
    </location>
</feature>
<dbReference type="PANTHER" id="PTHR31604:SF2">
    <property type="entry name" value="PROTEIN SHI RELATED SEQUENCE 7"/>
    <property type="match status" value="1"/>
</dbReference>
<dbReference type="NCBIfam" id="TIGR01624">
    <property type="entry name" value="LRP1_Cterm"/>
    <property type="match status" value="1"/>
</dbReference>
<dbReference type="GO" id="GO:0046872">
    <property type="term" value="F:metal ion binding"/>
    <property type="evidence" value="ECO:0007669"/>
    <property type="project" value="UniProtKB-KW"/>
</dbReference>
<dbReference type="NCBIfam" id="TIGR01623">
    <property type="entry name" value="put_zinc_LRP1"/>
    <property type="match status" value="1"/>
</dbReference>
<evidence type="ECO:0000256" key="1">
    <source>
        <dbReference type="ARBA" id="ARBA00004123"/>
    </source>
</evidence>
<evidence type="ECO:0000256" key="7">
    <source>
        <dbReference type="ARBA" id="ARBA00023242"/>
    </source>
</evidence>
<keyword evidence="6" id="KW-0010">Activator</keyword>
<organism evidence="9 10">
    <name type="scientific">Zingiber officinale</name>
    <name type="common">Ginger</name>
    <name type="synonym">Amomum zingiber</name>
    <dbReference type="NCBI Taxonomy" id="94328"/>
    <lineage>
        <taxon>Eukaryota</taxon>
        <taxon>Viridiplantae</taxon>
        <taxon>Streptophyta</taxon>
        <taxon>Embryophyta</taxon>
        <taxon>Tracheophyta</taxon>
        <taxon>Spermatophyta</taxon>
        <taxon>Magnoliopsida</taxon>
        <taxon>Liliopsida</taxon>
        <taxon>Zingiberales</taxon>
        <taxon>Zingiberaceae</taxon>
        <taxon>Zingiber</taxon>
    </lineage>
</organism>
<dbReference type="InterPro" id="IPR007818">
    <property type="entry name" value="SHI"/>
</dbReference>
<sequence length="303" mass="31723">MASGFPFGGGRGDGGGIPPAESFFLYGGRGGGSRRDPEIGGSGYTRGFELTWQQQQIGQQQQHYSAAVGFPGDLPLVAGLRSEAGRGSVGGGHSCQDCGNQAKKDCSHLRCRTCCKSRGFQCSTHVKSTWVPASKRRERQLHLAAAASAGESSKRSRDIVVAATTTTTYGGGSQNHDLFPAEVNAEAMFRCVRVSPVDEAEEEFAYQTTVSIAGHVFKGVLYDHGAAGPGDLPSSSSSRYQLLTHGEDSSSPTATGAAPTANASANDAANTAATAELLEPYPTPLSAFVAGTPFFPHQRYRPS</sequence>
<evidence type="ECO:0000313" key="9">
    <source>
        <dbReference type="EMBL" id="KAG6482536.1"/>
    </source>
</evidence>
<reference evidence="9 10" key="1">
    <citation type="submission" date="2020-08" db="EMBL/GenBank/DDBJ databases">
        <title>Plant Genome Project.</title>
        <authorList>
            <person name="Zhang R.-G."/>
        </authorList>
    </citation>
    <scope>NUCLEOTIDE SEQUENCE [LARGE SCALE GENOMIC DNA]</scope>
    <source>
        <tissue evidence="9">Rhizome</tissue>
    </source>
</reference>